<organism evidence="1 2">
    <name type="scientific">Nocardia nova</name>
    <dbReference type="NCBI Taxonomy" id="37330"/>
    <lineage>
        <taxon>Bacteria</taxon>
        <taxon>Bacillati</taxon>
        <taxon>Actinomycetota</taxon>
        <taxon>Actinomycetes</taxon>
        <taxon>Mycobacteriales</taxon>
        <taxon>Nocardiaceae</taxon>
        <taxon>Nocardia</taxon>
    </lineage>
</organism>
<dbReference type="Proteomes" id="UP000241647">
    <property type="component" value="Unassembled WGS sequence"/>
</dbReference>
<name>A0A2T2Z8D0_9NOCA</name>
<dbReference type="AlphaFoldDB" id="A0A2T2Z8D0"/>
<dbReference type="EMBL" id="PYHS01000004">
    <property type="protein sequence ID" value="PSR64016.1"/>
    <property type="molecule type" value="Genomic_DNA"/>
</dbReference>
<sequence length="112" mass="12047">MSTDRDRVAEVLSRIDAANARIERTGELGEQVGGGRAPSRSATFKCASADLHIATQARNQLLIDMVGDAESVPAELAAQLRMTGRHAASVLQIARTGTEQLQRHTFGFITTK</sequence>
<protein>
    <submittedName>
        <fullName evidence="1">Uncharacterized protein</fullName>
    </submittedName>
</protein>
<proteinExistence type="predicted"/>
<accession>A0A2T2Z8D0</accession>
<comment type="caution">
    <text evidence="1">The sequence shown here is derived from an EMBL/GenBank/DDBJ whole genome shotgun (WGS) entry which is preliminary data.</text>
</comment>
<gene>
    <name evidence="1" type="ORF">C8259_09225</name>
</gene>
<reference evidence="1 2" key="1">
    <citation type="submission" date="2018-02" db="EMBL/GenBank/DDBJ databases">
        <title>8 Nocardia nova and 1 Nocardia cyriacigeorgica strain used for evolution to TMP-SMX.</title>
        <authorList>
            <person name="Mehta H."/>
            <person name="Weng J."/>
            <person name="Shamoo Y."/>
        </authorList>
    </citation>
    <scope>NUCLEOTIDE SEQUENCE [LARGE SCALE GENOMIC DNA]</scope>
    <source>
        <strain evidence="1 2">ATCC 33727</strain>
    </source>
</reference>
<evidence type="ECO:0000313" key="2">
    <source>
        <dbReference type="Proteomes" id="UP000241647"/>
    </source>
</evidence>
<dbReference type="RefSeq" id="WP_063023231.1">
    <property type="nucleotide sequence ID" value="NZ_PYHS01000004.1"/>
</dbReference>
<evidence type="ECO:0000313" key="1">
    <source>
        <dbReference type="EMBL" id="PSR64016.1"/>
    </source>
</evidence>